<keyword evidence="2" id="KW-1185">Reference proteome</keyword>
<name>A0ABQ3GYE6_9NEIS</name>
<organism evidence="1 2">
    <name type="scientific">Jeongeupia chitinilytica</name>
    <dbReference type="NCBI Taxonomy" id="1041641"/>
    <lineage>
        <taxon>Bacteria</taxon>
        <taxon>Pseudomonadati</taxon>
        <taxon>Pseudomonadota</taxon>
        <taxon>Betaproteobacteria</taxon>
        <taxon>Neisseriales</taxon>
        <taxon>Chitinibacteraceae</taxon>
        <taxon>Jeongeupia</taxon>
    </lineage>
</organism>
<protein>
    <submittedName>
        <fullName evidence="1">Uncharacterized protein</fullName>
    </submittedName>
</protein>
<comment type="caution">
    <text evidence="1">The sequence shown here is derived from an EMBL/GenBank/DDBJ whole genome shotgun (WGS) entry which is preliminary data.</text>
</comment>
<gene>
    <name evidence="1" type="ORF">GCM10007350_08340</name>
</gene>
<evidence type="ECO:0000313" key="1">
    <source>
        <dbReference type="EMBL" id="GHD58451.1"/>
    </source>
</evidence>
<dbReference type="RefSeq" id="WP_189458903.1">
    <property type="nucleotide sequence ID" value="NZ_BMYO01000002.1"/>
</dbReference>
<dbReference type="EMBL" id="BMYO01000002">
    <property type="protein sequence ID" value="GHD58451.1"/>
    <property type="molecule type" value="Genomic_DNA"/>
</dbReference>
<reference evidence="2" key="1">
    <citation type="journal article" date="2019" name="Int. J. Syst. Evol. Microbiol.">
        <title>The Global Catalogue of Microorganisms (GCM) 10K type strain sequencing project: providing services to taxonomists for standard genome sequencing and annotation.</title>
        <authorList>
            <consortium name="The Broad Institute Genomics Platform"/>
            <consortium name="The Broad Institute Genome Sequencing Center for Infectious Disease"/>
            <person name="Wu L."/>
            <person name="Ma J."/>
        </authorList>
    </citation>
    <scope>NUCLEOTIDE SEQUENCE [LARGE SCALE GENOMIC DNA]</scope>
    <source>
        <strain evidence="2">KCTC 23701</strain>
    </source>
</reference>
<dbReference type="Proteomes" id="UP000604737">
    <property type="component" value="Unassembled WGS sequence"/>
</dbReference>
<evidence type="ECO:0000313" key="2">
    <source>
        <dbReference type="Proteomes" id="UP000604737"/>
    </source>
</evidence>
<accession>A0ABQ3GYE6</accession>
<proteinExistence type="predicted"/>
<sequence length="182" mass="20280">MSDVATILEQLVDKPCRGARHGHGSFITAEFGAPQLMVREGIPTAKYESLQRRKITVSGQWHLCIYCCNWIYEEFDQILAHSESTDIEIHQAVERLDSLKLIQVEIASASGATTFLFEGGGQLRTTPYDSEEELWYLHIPTQEVLSIKGGGLVSLRSSTTVCGEEHWLPLEQDLTLRSTGTG</sequence>